<dbReference type="OrthoDB" id="4624at2"/>
<dbReference type="Proteomes" id="UP000784700">
    <property type="component" value="Unassembled WGS sequence"/>
</dbReference>
<comment type="caution">
    <text evidence="2">The sequence shown here is derived from an EMBL/GenBank/DDBJ whole genome shotgun (WGS) entry which is preliminary data.</text>
</comment>
<evidence type="ECO:0000313" key="2">
    <source>
        <dbReference type="EMBL" id="TPR45050.1"/>
    </source>
</evidence>
<gene>
    <name evidence="2" type="ORF">DY130_02340</name>
</gene>
<reference evidence="2" key="1">
    <citation type="submission" date="2018-08" db="EMBL/GenBank/DDBJ databases">
        <title>Comparative genomics of wild bee and flower associated Lactobacillus reveals potential adaptation to the bee host.</title>
        <authorList>
            <person name="Vuong H.Q."/>
            <person name="Mcfrederick Q.S."/>
        </authorList>
    </citation>
    <scope>NUCLEOTIDE SEQUENCE</scope>
    <source>
        <strain evidence="2">HV_63</strain>
    </source>
</reference>
<proteinExistence type="predicted"/>
<feature type="transmembrane region" description="Helical" evidence="1">
    <location>
        <begin position="82"/>
        <end position="100"/>
    </location>
</feature>
<name>A0A2S2JKI8_9LACO</name>
<dbReference type="RefSeq" id="WP_108982653.1">
    <property type="nucleotide sequence ID" value="NZ_BAABXB010000046.1"/>
</dbReference>
<keyword evidence="1" id="KW-0812">Transmembrane</keyword>
<dbReference type="NCBIfam" id="TIGR04518">
    <property type="entry name" value="ECF_S_folT_fam"/>
    <property type="match status" value="1"/>
</dbReference>
<dbReference type="InterPro" id="IPR030949">
    <property type="entry name" value="ECF_S_folate_fam"/>
</dbReference>
<protein>
    <submittedName>
        <fullName evidence="2">Folate family ECF transporter S component</fullName>
    </submittedName>
</protein>
<accession>A0A2S2JKI8</accession>
<feature type="transmembrane region" description="Helical" evidence="1">
    <location>
        <begin position="12"/>
        <end position="31"/>
    </location>
</feature>
<keyword evidence="1" id="KW-0472">Membrane</keyword>
<dbReference type="EMBL" id="QUBG01000002">
    <property type="protein sequence ID" value="TPR45050.1"/>
    <property type="molecule type" value="Genomic_DNA"/>
</dbReference>
<dbReference type="InterPro" id="IPR024529">
    <property type="entry name" value="ECF_trnsprt_substrate-spec"/>
</dbReference>
<dbReference type="Pfam" id="PF12822">
    <property type="entry name" value="ECF_trnsprt"/>
    <property type="match status" value="1"/>
</dbReference>
<organism evidence="2 3">
    <name type="scientific">Apilactobacillus micheneri</name>
    <dbReference type="NCBI Taxonomy" id="1899430"/>
    <lineage>
        <taxon>Bacteria</taxon>
        <taxon>Bacillati</taxon>
        <taxon>Bacillota</taxon>
        <taxon>Bacilli</taxon>
        <taxon>Lactobacillales</taxon>
        <taxon>Lactobacillaceae</taxon>
        <taxon>Apilactobacillus</taxon>
    </lineage>
</organism>
<evidence type="ECO:0000313" key="3">
    <source>
        <dbReference type="Proteomes" id="UP000784700"/>
    </source>
</evidence>
<dbReference type="GO" id="GO:0022857">
    <property type="term" value="F:transmembrane transporter activity"/>
    <property type="evidence" value="ECO:0007669"/>
    <property type="project" value="InterPro"/>
</dbReference>
<keyword evidence="1" id="KW-1133">Transmembrane helix</keyword>
<dbReference type="Gene3D" id="1.10.1760.20">
    <property type="match status" value="1"/>
</dbReference>
<evidence type="ECO:0000256" key="1">
    <source>
        <dbReference type="SAM" id="Phobius"/>
    </source>
</evidence>
<feature type="transmembrane region" description="Helical" evidence="1">
    <location>
        <begin position="112"/>
        <end position="132"/>
    </location>
</feature>
<sequence>MSIKKKFFSLPKLRVSDVTIIAIMMALSFILNKVGIHTQYIVITPTFIVTVLLCYLYGPIWMAIVLGITDILFTFIGGSGLYIPGFTISAILTGFIYGSFLFKDYQFKTRNLISAQIIISLVIHIFLNTLWLTLYNGINWKVIIISRLIKELILVPIQLIVLVGLFNIPTVQKLIKDHWN</sequence>
<feature type="transmembrane region" description="Helical" evidence="1">
    <location>
        <begin position="152"/>
        <end position="171"/>
    </location>
</feature>
<dbReference type="GeneID" id="58108017"/>
<dbReference type="AlphaFoldDB" id="A0A2S2JKI8"/>